<dbReference type="EMBL" id="JACIHU010000001">
    <property type="protein sequence ID" value="MBB4477896.1"/>
    <property type="molecule type" value="Genomic_DNA"/>
</dbReference>
<organism evidence="3 4">
    <name type="scientific">Rhizobium etli</name>
    <dbReference type="NCBI Taxonomy" id="29449"/>
    <lineage>
        <taxon>Bacteria</taxon>
        <taxon>Pseudomonadati</taxon>
        <taxon>Pseudomonadota</taxon>
        <taxon>Alphaproteobacteria</taxon>
        <taxon>Hyphomicrobiales</taxon>
        <taxon>Rhizobiaceae</taxon>
        <taxon>Rhizobium/Agrobacterium group</taxon>
        <taxon>Rhizobium</taxon>
    </lineage>
</organism>
<dbReference type="Pfam" id="PF13316">
    <property type="entry name" value="DUF4087"/>
    <property type="match status" value="1"/>
</dbReference>
<keyword evidence="1" id="KW-0732">Signal</keyword>
<feature type="chain" id="PRO_5036214540" description="DUF4087 domain-containing protein" evidence="1">
    <location>
        <begin position="22"/>
        <end position="122"/>
    </location>
</feature>
<dbReference type="InterPro" id="IPR025145">
    <property type="entry name" value="DUF4087"/>
</dbReference>
<evidence type="ECO:0000313" key="2">
    <source>
        <dbReference type="EMBL" id="MBB4477896.1"/>
    </source>
</evidence>
<evidence type="ECO:0000313" key="4">
    <source>
        <dbReference type="Proteomes" id="UP000523431"/>
    </source>
</evidence>
<feature type="signal peptide" evidence="1">
    <location>
        <begin position="1"/>
        <end position="21"/>
    </location>
</feature>
<dbReference type="EMBL" id="JACIID010000001">
    <property type="protein sequence ID" value="MBB4533728.1"/>
    <property type="molecule type" value="Genomic_DNA"/>
</dbReference>
<dbReference type="Proteomes" id="UP000523431">
    <property type="component" value="Unassembled WGS sequence"/>
</dbReference>
<accession>A0A7W6ZCX0</accession>
<reference evidence="4 5" key="1">
    <citation type="submission" date="2020-08" db="EMBL/GenBank/DDBJ databases">
        <title>Genomic Encyclopedia of Type Strains, Phase IV (KMG-V): Genome sequencing to study the core and pangenomes of soil and plant-associated prokaryotes.</title>
        <authorList>
            <person name="Whitman W."/>
        </authorList>
    </citation>
    <scope>NUCLEOTIDE SEQUENCE [LARGE SCALE GENOMIC DNA]</scope>
    <source>
        <strain evidence="2 5">SEMIA 471</strain>
        <strain evidence="3 4">SEMIA 489</strain>
    </source>
</reference>
<protein>
    <recommendedName>
        <fullName evidence="6">DUF4087 domain-containing protein</fullName>
    </recommendedName>
</protein>
<dbReference type="Proteomes" id="UP000557344">
    <property type="component" value="Unassembled WGS sequence"/>
</dbReference>
<comment type="caution">
    <text evidence="3">The sequence shown here is derived from an EMBL/GenBank/DDBJ whole genome shotgun (WGS) entry which is preliminary data.</text>
</comment>
<sequence>MIRLHALVLMMLLLVPAAAQAEKRCGWLDNPATATWSLNDASGGWIIMENGSGYKAEGMDHIPDLTTGEYVYTHATHGYACACMDADTDGEGGISRIRSVRQLPLSRCRSNPALGWFLNKDQ</sequence>
<evidence type="ECO:0000313" key="3">
    <source>
        <dbReference type="EMBL" id="MBB4533728.1"/>
    </source>
</evidence>
<evidence type="ECO:0008006" key="6">
    <source>
        <dbReference type="Google" id="ProtNLM"/>
    </source>
</evidence>
<gene>
    <name evidence="2" type="ORF">GGE46_000437</name>
    <name evidence="3" type="ORF">GGE57_000437</name>
</gene>
<proteinExistence type="predicted"/>
<dbReference type="AlphaFoldDB" id="A0A7W6ZCX0"/>
<dbReference type="RefSeq" id="WP_183837541.1">
    <property type="nucleotide sequence ID" value="NZ_JACIHU010000001.1"/>
</dbReference>
<name>A0A7W6ZCX0_RHIET</name>
<evidence type="ECO:0000256" key="1">
    <source>
        <dbReference type="SAM" id="SignalP"/>
    </source>
</evidence>
<evidence type="ECO:0000313" key="5">
    <source>
        <dbReference type="Proteomes" id="UP000557344"/>
    </source>
</evidence>